<evidence type="ECO:0000313" key="3">
    <source>
        <dbReference type="Proteomes" id="UP001293593"/>
    </source>
</evidence>
<protein>
    <submittedName>
        <fullName evidence="2">Uncharacterized protein</fullName>
    </submittedName>
</protein>
<name>A0AAE1JKV1_9FABA</name>
<feature type="compositionally biased region" description="Basic residues" evidence="1">
    <location>
        <begin position="109"/>
        <end position="118"/>
    </location>
</feature>
<feature type="compositionally biased region" description="Basic and acidic residues" evidence="1">
    <location>
        <begin position="15"/>
        <end position="29"/>
    </location>
</feature>
<proteinExistence type="predicted"/>
<evidence type="ECO:0000256" key="1">
    <source>
        <dbReference type="SAM" id="MobiDB-lite"/>
    </source>
</evidence>
<feature type="compositionally biased region" description="Basic residues" evidence="1">
    <location>
        <begin position="1"/>
        <end position="10"/>
    </location>
</feature>
<keyword evidence="3" id="KW-1185">Reference proteome</keyword>
<dbReference type="Proteomes" id="UP001293593">
    <property type="component" value="Unassembled WGS sequence"/>
</dbReference>
<organism evidence="2 3">
    <name type="scientific">Acacia crassicarpa</name>
    <name type="common">northern wattle</name>
    <dbReference type="NCBI Taxonomy" id="499986"/>
    <lineage>
        <taxon>Eukaryota</taxon>
        <taxon>Viridiplantae</taxon>
        <taxon>Streptophyta</taxon>
        <taxon>Embryophyta</taxon>
        <taxon>Tracheophyta</taxon>
        <taxon>Spermatophyta</taxon>
        <taxon>Magnoliopsida</taxon>
        <taxon>eudicotyledons</taxon>
        <taxon>Gunneridae</taxon>
        <taxon>Pentapetalae</taxon>
        <taxon>rosids</taxon>
        <taxon>fabids</taxon>
        <taxon>Fabales</taxon>
        <taxon>Fabaceae</taxon>
        <taxon>Caesalpinioideae</taxon>
        <taxon>mimosoid clade</taxon>
        <taxon>Acacieae</taxon>
        <taxon>Acacia</taxon>
    </lineage>
</organism>
<feature type="region of interest" description="Disordered" evidence="1">
    <location>
        <begin position="1"/>
        <end position="135"/>
    </location>
</feature>
<accession>A0AAE1JKV1</accession>
<dbReference type="EMBL" id="JAWXYG010000005">
    <property type="protein sequence ID" value="KAK4272577.1"/>
    <property type="molecule type" value="Genomic_DNA"/>
</dbReference>
<evidence type="ECO:0000313" key="2">
    <source>
        <dbReference type="EMBL" id="KAK4272577.1"/>
    </source>
</evidence>
<gene>
    <name evidence="2" type="ORF">QN277_021113</name>
</gene>
<comment type="caution">
    <text evidence="2">The sequence shown here is derived from an EMBL/GenBank/DDBJ whole genome shotgun (WGS) entry which is preliminary data.</text>
</comment>
<sequence>MGKGRGKGKKQSLITKREEHGSEDKDSDYRQSGMQQKSEKDEIEEVEEASGNVQDGENMKAINSSTENKRKRKRSVLVKEKADLVREENAIRTKNPDEDSKKPAGFRQSRSRRKNKPRRAAEAGVDCSLPSEIFV</sequence>
<feature type="compositionally biased region" description="Polar residues" evidence="1">
    <location>
        <begin position="51"/>
        <end position="66"/>
    </location>
</feature>
<feature type="compositionally biased region" description="Basic and acidic residues" evidence="1">
    <location>
        <begin position="77"/>
        <end position="102"/>
    </location>
</feature>
<dbReference type="PANTHER" id="PTHR34055:SF7">
    <property type="entry name" value="NEUROFILAMENT MEDIUM POLYPEPTIDE-LIKE"/>
    <property type="match status" value="1"/>
</dbReference>
<reference evidence="2" key="1">
    <citation type="submission" date="2023-10" db="EMBL/GenBank/DDBJ databases">
        <title>Chromosome-level genome of the transformable northern wattle, Acacia crassicarpa.</title>
        <authorList>
            <person name="Massaro I."/>
            <person name="Sinha N.R."/>
            <person name="Poethig S."/>
            <person name="Leichty A.R."/>
        </authorList>
    </citation>
    <scope>NUCLEOTIDE SEQUENCE</scope>
    <source>
        <strain evidence="2">Acra3RX</strain>
        <tissue evidence="2">Leaf</tissue>
    </source>
</reference>
<dbReference type="PANTHER" id="PTHR34055">
    <property type="entry name" value="OS09G0491596 PROTEIN"/>
    <property type="match status" value="1"/>
</dbReference>
<dbReference type="AlphaFoldDB" id="A0AAE1JKV1"/>